<evidence type="ECO:0000256" key="1">
    <source>
        <dbReference type="SAM" id="Phobius"/>
    </source>
</evidence>
<keyword evidence="1" id="KW-0812">Transmembrane</keyword>
<sequence length="55" mass="6270">MNFFNSSNTIILAVVDESKVTPVAIVAIVTGLLCVATFLLLRNFYKRLRRLRKDQ</sequence>
<feature type="transmembrane region" description="Helical" evidence="1">
    <location>
        <begin position="20"/>
        <end position="41"/>
    </location>
</feature>
<dbReference type="EMBL" id="CAFBQA010000003">
    <property type="protein sequence ID" value="CAB5034230.1"/>
    <property type="molecule type" value="Genomic_DNA"/>
</dbReference>
<name>A0A6J7S159_9ZZZZ</name>
<proteinExistence type="predicted"/>
<gene>
    <name evidence="2" type="ORF">UFOPK4234_00143</name>
</gene>
<keyword evidence="1" id="KW-0472">Membrane</keyword>
<evidence type="ECO:0000313" key="2">
    <source>
        <dbReference type="EMBL" id="CAB5034230.1"/>
    </source>
</evidence>
<dbReference type="AlphaFoldDB" id="A0A6J7S159"/>
<protein>
    <submittedName>
        <fullName evidence="2">Unannotated protein</fullName>
    </submittedName>
</protein>
<organism evidence="2">
    <name type="scientific">freshwater metagenome</name>
    <dbReference type="NCBI Taxonomy" id="449393"/>
    <lineage>
        <taxon>unclassified sequences</taxon>
        <taxon>metagenomes</taxon>
        <taxon>ecological metagenomes</taxon>
    </lineage>
</organism>
<reference evidence="2" key="1">
    <citation type="submission" date="2020-05" db="EMBL/GenBank/DDBJ databases">
        <authorList>
            <person name="Chiriac C."/>
            <person name="Salcher M."/>
            <person name="Ghai R."/>
            <person name="Kavagutti S V."/>
        </authorList>
    </citation>
    <scope>NUCLEOTIDE SEQUENCE</scope>
</reference>
<accession>A0A6J7S159</accession>
<keyword evidence="1" id="KW-1133">Transmembrane helix</keyword>